<sequence>MAAEVKTFDFELPTRIRFGAGVVKSVGEEARSLGAEHILIITDPGIVKAGIVDRILEALKEEGYENTEIFDGVEPNPRDTTVHKAYELAKSLGTDLLISVGGGSSIDTAKAVGALLEHGGQIKDYEFTDAEVLTKPITPLIAVPTTVGTGSEVTCWSVITDTERHFKMTVGGHFAFPKVALVDPELVATLPAGIVASTGMDALTHAIEGYTANSSEPVSDAYGLYAIELIAGNLREAALTNSKTAKANMLLGSMMAGICFGSSNVAAVHSMAEALGGLYDTPHGIANAMLLPIVMEFNYVADYEKFSRIAIAMGEKADGCTKDELAHKAVLAVKKLNQDLRIPKLKEIGAKEEDFERLAAACTENMATGDNIRKISYDDFLELYKIAYTL</sequence>
<evidence type="ECO:0000256" key="2">
    <source>
        <dbReference type="ARBA" id="ARBA00023002"/>
    </source>
</evidence>
<dbReference type="PANTHER" id="PTHR11496">
    <property type="entry name" value="ALCOHOL DEHYDROGENASE"/>
    <property type="match status" value="1"/>
</dbReference>
<dbReference type="PROSITE" id="PS00913">
    <property type="entry name" value="ADH_IRON_1"/>
    <property type="match status" value="1"/>
</dbReference>
<keyword evidence="3" id="KW-0520">NAD</keyword>
<keyword evidence="7" id="KW-1185">Reference proteome</keyword>
<dbReference type="SUPFAM" id="SSF56796">
    <property type="entry name" value="Dehydroquinate synthase-like"/>
    <property type="match status" value="1"/>
</dbReference>
<comment type="similarity">
    <text evidence="1">Belongs to the iron-containing alcohol dehydrogenase family.</text>
</comment>
<dbReference type="AlphaFoldDB" id="A0A923SPX9"/>
<dbReference type="Gene3D" id="3.40.50.1970">
    <property type="match status" value="1"/>
</dbReference>
<dbReference type="Pfam" id="PF25137">
    <property type="entry name" value="ADH_Fe_C"/>
    <property type="match status" value="1"/>
</dbReference>
<dbReference type="InterPro" id="IPR039697">
    <property type="entry name" value="Alcohol_dehydrogenase_Fe"/>
</dbReference>
<accession>A0A923SPX9</accession>
<dbReference type="FunFam" id="1.20.1090.10:FF:000001">
    <property type="entry name" value="Aldehyde-alcohol dehydrogenase"/>
    <property type="match status" value="1"/>
</dbReference>
<keyword evidence="2" id="KW-0560">Oxidoreductase</keyword>
<evidence type="ECO:0000256" key="3">
    <source>
        <dbReference type="ARBA" id="ARBA00023027"/>
    </source>
</evidence>
<dbReference type="Gene3D" id="1.20.1090.10">
    <property type="entry name" value="Dehydroquinate synthase-like - alpha domain"/>
    <property type="match status" value="1"/>
</dbReference>
<dbReference type="PANTHER" id="PTHR11496:SF102">
    <property type="entry name" value="ALCOHOL DEHYDROGENASE 4"/>
    <property type="match status" value="1"/>
</dbReference>
<protein>
    <submittedName>
        <fullName evidence="6">Iron-containing alcohol dehydrogenase</fullName>
    </submittedName>
</protein>
<evidence type="ECO:0000259" key="5">
    <source>
        <dbReference type="Pfam" id="PF25137"/>
    </source>
</evidence>
<evidence type="ECO:0000313" key="6">
    <source>
        <dbReference type="EMBL" id="MBC6679047.1"/>
    </source>
</evidence>
<feature type="domain" description="Alcohol dehydrogenase iron-type/glycerol dehydrogenase GldA" evidence="4">
    <location>
        <begin position="13"/>
        <end position="184"/>
    </location>
</feature>
<dbReference type="FunFam" id="3.40.50.1970:FF:000003">
    <property type="entry name" value="Alcohol dehydrogenase, iron-containing"/>
    <property type="match status" value="1"/>
</dbReference>
<dbReference type="Proteomes" id="UP000602647">
    <property type="component" value="Unassembled WGS sequence"/>
</dbReference>
<feature type="domain" description="Fe-containing alcohol dehydrogenase-like C-terminal" evidence="5">
    <location>
        <begin position="196"/>
        <end position="388"/>
    </location>
</feature>
<evidence type="ECO:0000313" key="7">
    <source>
        <dbReference type="Proteomes" id="UP000602647"/>
    </source>
</evidence>
<proteinExistence type="inferred from homology"/>
<dbReference type="CDD" id="cd08551">
    <property type="entry name" value="Fe-ADH"/>
    <property type="match status" value="1"/>
</dbReference>
<dbReference type="RefSeq" id="WP_187302140.1">
    <property type="nucleotide sequence ID" value="NZ_JACRYT010000002.1"/>
</dbReference>
<dbReference type="GO" id="GO:0046872">
    <property type="term" value="F:metal ion binding"/>
    <property type="evidence" value="ECO:0007669"/>
    <property type="project" value="InterPro"/>
</dbReference>
<name>A0A923SPX9_9FIRM</name>
<dbReference type="InterPro" id="IPR001670">
    <property type="entry name" value="ADH_Fe/GldA"/>
</dbReference>
<dbReference type="GO" id="GO:0004022">
    <property type="term" value="F:alcohol dehydrogenase (NAD+) activity"/>
    <property type="evidence" value="ECO:0007669"/>
    <property type="project" value="TreeGrafter"/>
</dbReference>
<dbReference type="EMBL" id="JACRYT010000002">
    <property type="protein sequence ID" value="MBC6679047.1"/>
    <property type="molecule type" value="Genomic_DNA"/>
</dbReference>
<reference evidence="6" key="1">
    <citation type="submission" date="2020-08" db="EMBL/GenBank/DDBJ databases">
        <title>Genome public.</title>
        <authorList>
            <person name="Liu C."/>
            <person name="Sun Q."/>
        </authorList>
    </citation>
    <scope>NUCLEOTIDE SEQUENCE</scope>
    <source>
        <strain evidence="6">BX12</strain>
    </source>
</reference>
<comment type="caution">
    <text evidence="6">The sequence shown here is derived from an EMBL/GenBank/DDBJ whole genome shotgun (WGS) entry which is preliminary data.</text>
</comment>
<dbReference type="InterPro" id="IPR056798">
    <property type="entry name" value="ADH_Fe_C"/>
</dbReference>
<gene>
    <name evidence="6" type="ORF">H9L42_04315</name>
</gene>
<evidence type="ECO:0000259" key="4">
    <source>
        <dbReference type="Pfam" id="PF00465"/>
    </source>
</evidence>
<evidence type="ECO:0000256" key="1">
    <source>
        <dbReference type="ARBA" id="ARBA00007358"/>
    </source>
</evidence>
<dbReference type="InterPro" id="IPR018211">
    <property type="entry name" value="ADH_Fe_CS"/>
</dbReference>
<organism evidence="6 7">
    <name type="scientific">Zhenpiania hominis</name>
    <dbReference type="NCBI Taxonomy" id="2763644"/>
    <lineage>
        <taxon>Bacteria</taxon>
        <taxon>Bacillati</taxon>
        <taxon>Bacillota</taxon>
        <taxon>Clostridia</taxon>
        <taxon>Peptostreptococcales</taxon>
        <taxon>Anaerovoracaceae</taxon>
        <taxon>Zhenpiania</taxon>
    </lineage>
</organism>
<dbReference type="Pfam" id="PF00465">
    <property type="entry name" value="Fe-ADH"/>
    <property type="match status" value="1"/>
</dbReference>